<dbReference type="AlphaFoldDB" id="A0A9P6WTK3"/>
<name>A0A9P6WTK3_RHIOR</name>
<organism evidence="2 3">
    <name type="scientific">Rhizopus oryzae</name>
    <name type="common">Mucormycosis agent</name>
    <name type="synonym">Rhizopus arrhizus var. delemar</name>
    <dbReference type="NCBI Taxonomy" id="64495"/>
    <lineage>
        <taxon>Eukaryota</taxon>
        <taxon>Fungi</taxon>
        <taxon>Fungi incertae sedis</taxon>
        <taxon>Mucoromycota</taxon>
        <taxon>Mucoromycotina</taxon>
        <taxon>Mucoromycetes</taxon>
        <taxon>Mucorales</taxon>
        <taxon>Mucorineae</taxon>
        <taxon>Rhizopodaceae</taxon>
        <taxon>Rhizopus</taxon>
    </lineage>
</organism>
<feature type="compositionally biased region" description="Polar residues" evidence="1">
    <location>
        <begin position="33"/>
        <end position="46"/>
    </location>
</feature>
<evidence type="ECO:0000256" key="1">
    <source>
        <dbReference type="SAM" id="MobiDB-lite"/>
    </source>
</evidence>
<gene>
    <name evidence="2" type="ORF">G6F64_014351</name>
</gene>
<evidence type="ECO:0000313" key="2">
    <source>
        <dbReference type="EMBL" id="KAG1283516.1"/>
    </source>
</evidence>
<proteinExistence type="predicted"/>
<dbReference type="EMBL" id="JAANQT010008097">
    <property type="protein sequence ID" value="KAG1283516.1"/>
    <property type="molecule type" value="Genomic_DNA"/>
</dbReference>
<evidence type="ECO:0000313" key="3">
    <source>
        <dbReference type="Proteomes" id="UP000716291"/>
    </source>
</evidence>
<sequence>MNALVTQASAVGDAAADRARPGPATAPAEKDNGNASAARQTASSVQRCCARTGKRSIETGAMRASIHQGY</sequence>
<accession>A0A9P6WTK3</accession>
<feature type="compositionally biased region" description="Low complexity" evidence="1">
    <location>
        <begin position="1"/>
        <end position="14"/>
    </location>
</feature>
<protein>
    <submittedName>
        <fullName evidence="2">Uncharacterized protein</fullName>
    </submittedName>
</protein>
<dbReference type="Proteomes" id="UP000716291">
    <property type="component" value="Unassembled WGS sequence"/>
</dbReference>
<reference evidence="2" key="1">
    <citation type="journal article" date="2020" name="Microb. Genom.">
        <title>Genetic diversity of clinical and environmental Mucorales isolates obtained from an investigation of mucormycosis cases among solid organ transplant recipients.</title>
        <authorList>
            <person name="Nguyen M.H."/>
            <person name="Kaul D."/>
            <person name="Muto C."/>
            <person name="Cheng S.J."/>
            <person name="Richter R.A."/>
            <person name="Bruno V.M."/>
            <person name="Liu G."/>
            <person name="Beyhan S."/>
            <person name="Sundermann A.J."/>
            <person name="Mounaud S."/>
            <person name="Pasculle A.W."/>
            <person name="Nierman W.C."/>
            <person name="Driscoll E."/>
            <person name="Cumbie R."/>
            <person name="Clancy C.J."/>
            <person name="Dupont C.L."/>
        </authorList>
    </citation>
    <scope>NUCLEOTIDE SEQUENCE</scope>
    <source>
        <strain evidence="2">GL11</strain>
    </source>
</reference>
<comment type="caution">
    <text evidence="2">The sequence shown here is derived from an EMBL/GenBank/DDBJ whole genome shotgun (WGS) entry which is preliminary data.</text>
</comment>
<feature type="region of interest" description="Disordered" evidence="1">
    <location>
        <begin position="1"/>
        <end position="47"/>
    </location>
</feature>
<keyword evidence="3" id="KW-1185">Reference proteome</keyword>